<feature type="chain" id="PRO_5043718872" description="Transcriptional regulator" evidence="1">
    <location>
        <begin position="23"/>
        <end position="186"/>
    </location>
</feature>
<keyword evidence="1" id="KW-0732">Signal</keyword>
<accession>A0AAV2U0T2</accession>
<dbReference type="AlphaFoldDB" id="A0AAV2U0T2"/>
<evidence type="ECO:0000313" key="3">
    <source>
        <dbReference type="Proteomes" id="UP000006797"/>
    </source>
</evidence>
<feature type="signal peptide" evidence="1">
    <location>
        <begin position="1"/>
        <end position="22"/>
    </location>
</feature>
<dbReference type="NCBIfam" id="TIGR01626">
    <property type="entry name" value="ytfJ_HI0045"/>
    <property type="match status" value="1"/>
</dbReference>
<proteinExistence type="predicted"/>
<evidence type="ECO:0008006" key="4">
    <source>
        <dbReference type="Google" id="ProtNLM"/>
    </source>
</evidence>
<dbReference type="EMBL" id="FQ670204">
    <property type="protein sequence ID" value="CBY85793.1"/>
    <property type="molecule type" value="Genomic_DNA"/>
</dbReference>
<name>A0AAV2U0T2_HAEIF</name>
<sequence>MKKQILALALVCGVMFSSSIWAHNLQLEQSLPSVKVSEYGEIVFSGKDTVFQPWGSAELAGKVRVVHHLAGRTAAKEKNQSMIDAIKASHFNPVKYQTTTIINGDDAIVGTGMFVKNSAQKGKQENPHSQVVLDDKSAVKNAWGLNPKDSAIIVLDKTGKVKFVKEGKLSDSDIQTVISLVNGLTK</sequence>
<dbReference type="KEGG" id="hil:HICON_03300"/>
<protein>
    <recommendedName>
        <fullName evidence="4">Transcriptional regulator</fullName>
    </recommendedName>
</protein>
<dbReference type="InterPro" id="IPR006513">
    <property type="entry name" value="YtfJ_HI0045"/>
</dbReference>
<evidence type="ECO:0000313" key="2">
    <source>
        <dbReference type="EMBL" id="CBY85793.1"/>
    </source>
</evidence>
<dbReference type="Proteomes" id="UP000006797">
    <property type="component" value="Chromosome"/>
</dbReference>
<dbReference type="RefSeq" id="WP_006995710.1">
    <property type="nucleotide sequence ID" value="NC_014922.1"/>
</dbReference>
<evidence type="ECO:0000256" key="1">
    <source>
        <dbReference type="SAM" id="SignalP"/>
    </source>
</evidence>
<dbReference type="Pfam" id="PF09695">
    <property type="entry name" value="YtfJ_HI0045"/>
    <property type="match status" value="1"/>
</dbReference>
<gene>
    <name evidence="2" type="ORF">HICON_03300</name>
</gene>
<organism evidence="2 3">
    <name type="scientific">Haemophilus influenzae F3047</name>
    <dbReference type="NCBI Taxonomy" id="935897"/>
    <lineage>
        <taxon>Bacteria</taxon>
        <taxon>Pseudomonadati</taxon>
        <taxon>Pseudomonadota</taxon>
        <taxon>Gammaproteobacteria</taxon>
        <taxon>Pasteurellales</taxon>
        <taxon>Pasteurellaceae</taxon>
        <taxon>Haemophilus</taxon>
    </lineage>
</organism>
<reference evidence="2 3" key="1">
    <citation type="journal article" date="2012" name="Emerg. Infect. Dis.">
        <title>Lineage-specific Virulence Determinants of Haemophilus influenzae Biogroup aegyptius.</title>
        <authorList>
            <person name="Strouts F.R."/>
            <person name="Power P."/>
            <person name="Croucher N.J."/>
            <person name="Corton N."/>
            <person name="van Tonder A."/>
            <person name="Quail M.A."/>
            <person name="Langford P.R."/>
            <person name="Hudson M.J."/>
            <person name="Parkhill J."/>
            <person name="Kroll J.S."/>
            <person name="Bentley S.D."/>
        </authorList>
    </citation>
    <scope>NUCLEOTIDE SEQUENCE [LARGE SCALE GENOMIC DNA]</scope>
    <source>
        <strain evidence="2 3">F3047</strain>
    </source>
</reference>